<dbReference type="Proteomes" id="UP000477543">
    <property type="component" value="Unassembled WGS sequence"/>
</dbReference>
<proteinExistence type="predicted"/>
<gene>
    <name evidence="1" type="ORF">GT020_14410</name>
</gene>
<accession>A0A6L9G9Y9</accession>
<comment type="caution">
    <text evidence="1">The sequence shown here is derived from an EMBL/GenBank/DDBJ whole genome shotgun (WGS) entry which is preliminary data.</text>
</comment>
<organism evidence="1 2">
    <name type="scientific">Glutamicibacter soli</name>
    <dbReference type="NCBI Taxonomy" id="453836"/>
    <lineage>
        <taxon>Bacteria</taxon>
        <taxon>Bacillati</taxon>
        <taxon>Actinomycetota</taxon>
        <taxon>Actinomycetes</taxon>
        <taxon>Micrococcales</taxon>
        <taxon>Micrococcaceae</taxon>
        <taxon>Glutamicibacter</taxon>
    </lineage>
</organism>
<dbReference type="RefSeq" id="WP_161449729.1">
    <property type="nucleotide sequence ID" value="NZ_WYDN01000014.1"/>
</dbReference>
<dbReference type="AlphaFoldDB" id="A0A6L9G9Y9"/>
<evidence type="ECO:0000313" key="1">
    <source>
        <dbReference type="EMBL" id="NAZ17250.1"/>
    </source>
</evidence>
<dbReference type="EMBL" id="WYDN01000014">
    <property type="protein sequence ID" value="NAZ17250.1"/>
    <property type="molecule type" value="Genomic_DNA"/>
</dbReference>
<dbReference type="InterPro" id="IPR010866">
    <property type="entry name" value="A-2_8-polyST"/>
</dbReference>
<evidence type="ECO:0000313" key="2">
    <source>
        <dbReference type="Proteomes" id="UP000477543"/>
    </source>
</evidence>
<name>A0A6L9G9Y9_9MICC</name>
<protein>
    <submittedName>
        <fullName evidence="1">Uncharacterized protein</fullName>
    </submittedName>
</protein>
<dbReference type="Pfam" id="PF07388">
    <property type="entry name" value="A-2_8-polyST"/>
    <property type="match status" value="1"/>
</dbReference>
<reference evidence="1 2" key="1">
    <citation type="submission" date="2020-01" db="EMBL/GenBank/DDBJ databases">
        <title>Glutamicibacter soli M275.</title>
        <authorList>
            <person name="Meng X."/>
        </authorList>
    </citation>
    <scope>NUCLEOTIDE SEQUENCE [LARGE SCALE GENOMIC DNA]</scope>
    <source>
        <strain evidence="1 2">M275</strain>
    </source>
</reference>
<sequence length="450" mass="49281">MIALVEASSYFQLASLAAMADAGLLPAADERILVLANGSQVPELTTPLQDSPGFEQLAARFDRVVDYAQLMAPRRPAQFNPREDELVVFERLLRDAWDLDDEPLLLVLESIQVNPSQALARIFFDAEIWVHSDGLMSYGPTRNRLAMPLRQRITRTLHVDLVPGLEPTLLAELNPLREVLPASALAAVFEQLAAQARLELPQGAALVLGQYLGSLGLLDSEEEFELHLQMLREVGAAGLGTVLFKAHPSASPTSAVRLAQAAADLGLEFKLLRTDHLAETVIALARPKLVVSCFSTGLATARYILDTEVRAVGTGTMLQALAPYENSNRIPLSIIHALFVQDLPVPRDSGDSAGQDMLSRLLAAVSFCMQSARVPHLREQASAFLEEHYAEYSAHFKRRRITKLGLPPLWAHLPARRSLPSKVRGASRHVLRRGSKGLDSLSKSLSRLAQ</sequence>